<dbReference type="PROSITE" id="PS50042">
    <property type="entry name" value="CNMP_BINDING_3"/>
    <property type="match status" value="1"/>
</dbReference>
<dbReference type="EMBL" id="JRLV01000003">
    <property type="protein sequence ID" value="KGO83620.1"/>
    <property type="molecule type" value="Genomic_DNA"/>
</dbReference>
<feature type="domain" description="Cyclic nucleotide-binding" evidence="1">
    <location>
        <begin position="16"/>
        <end position="59"/>
    </location>
</feature>
<dbReference type="InterPro" id="IPR000595">
    <property type="entry name" value="cNMP-bd_dom"/>
</dbReference>
<dbReference type="InterPro" id="IPR018490">
    <property type="entry name" value="cNMP-bd_dom_sf"/>
</dbReference>
<comment type="caution">
    <text evidence="2">The sequence shown here is derived from an EMBL/GenBank/DDBJ whole genome shotgun (WGS) entry which is preliminary data.</text>
</comment>
<dbReference type="SUPFAM" id="SSF51206">
    <property type="entry name" value="cAMP-binding domain-like"/>
    <property type="match status" value="1"/>
</dbReference>
<dbReference type="CDD" id="cd00038">
    <property type="entry name" value="CAP_ED"/>
    <property type="match status" value="1"/>
</dbReference>
<reference evidence="2 3" key="1">
    <citation type="submission" date="2013-09" db="EMBL/GenBank/DDBJ databases">
        <authorList>
            <person name="Zeng Z."/>
            <person name="Chen C."/>
        </authorList>
    </citation>
    <scope>NUCLEOTIDE SEQUENCE [LARGE SCALE GENOMIC DNA]</scope>
    <source>
        <strain evidence="2 3">F44-8</strain>
    </source>
</reference>
<dbReference type="Gene3D" id="2.60.120.10">
    <property type="entry name" value="Jelly Rolls"/>
    <property type="match status" value="1"/>
</dbReference>
<organism evidence="2 3">
    <name type="scientific">Flavobacterium beibuense F44-8</name>
    <dbReference type="NCBI Taxonomy" id="1406840"/>
    <lineage>
        <taxon>Bacteria</taxon>
        <taxon>Pseudomonadati</taxon>
        <taxon>Bacteroidota</taxon>
        <taxon>Flavobacteriia</taxon>
        <taxon>Flavobacteriales</taxon>
        <taxon>Flavobacteriaceae</taxon>
        <taxon>Flavobacterium</taxon>
    </lineage>
</organism>
<protein>
    <recommendedName>
        <fullName evidence="1">Cyclic nucleotide-binding domain-containing protein</fullName>
    </recommendedName>
</protein>
<dbReference type="AlphaFoldDB" id="A0A0A2M5N2"/>
<sequence>MLKAEKKVSFFDTISPFVKISPKSRSALLSVMQKDHYPKGHVLVPLGGICRHVYYIEKGLSRTFYIKDGKDITEKFCTENSFTCSMPASITNVPDNRQIELLEPSIIWSMPYTELEKLYDDYHDIERMGRFVVTNELVHMHQRLSDLQFRSAEERYNNLLQKNPDLLQRVSLGLISSYLGITQETLSRIRSRV</sequence>
<proteinExistence type="predicted"/>
<evidence type="ECO:0000313" key="3">
    <source>
        <dbReference type="Proteomes" id="UP000030129"/>
    </source>
</evidence>
<dbReference type="eggNOG" id="COG0664">
    <property type="taxonomic scope" value="Bacteria"/>
</dbReference>
<name>A0A0A2M5N2_9FLAO</name>
<dbReference type="Proteomes" id="UP000030129">
    <property type="component" value="Unassembled WGS sequence"/>
</dbReference>
<evidence type="ECO:0000259" key="1">
    <source>
        <dbReference type="PROSITE" id="PS50042"/>
    </source>
</evidence>
<dbReference type="Pfam" id="PF00027">
    <property type="entry name" value="cNMP_binding"/>
    <property type="match status" value="1"/>
</dbReference>
<gene>
    <name evidence="2" type="ORF">Q763_03385</name>
</gene>
<dbReference type="STRING" id="1406840.Q763_03385"/>
<dbReference type="RefSeq" id="WP_035131156.1">
    <property type="nucleotide sequence ID" value="NZ_JRLV01000003.1"/>
</dbReference>
<keyword evidence="3" id="KW-1185">Reference proteome</keyword>
<evidence type="ECO:0000313" key="2">
    <source>
        <dbReference type="EMBL" id="KGO83620.1"/>
    </source>
</evidence>
<accession>A0A0A2M5N2</accession>
<dbReference type="InterPro" id="IPR014710">
    <property type="entry name" value="RmlC-like_jellyroll"/>
</dbReference>